<evidence type="ECO:0000313" key="2">
    <source>
        <dbReference type="Proteomes" id="UP001237207"/>
    </source>
</evidence>
<dbReference type="Proteomes" id="UP001237207">
    <property type="component" value="Unassembled WGS sequence"/>
</dbReference>
<proteinExistence type="predicted"/>
<reference evidence="1" key="1">
    <citation type="submission" date="2023-07" db="EMBL/GenBank/DDBJ databases">
        <title>Genomic Encyclopedia of Type Strains, Phase IV (KMG-IV): sequencing the most valuable type-strain genomes for metagenomic binning, comparative biology and taxonomic classification.</title>
        <authorList>
            <person name="Goeker M."/>
        </authorList>
    </citation>
    <scope>NUCLEOTIDE SEQUENCE</scope>
    <source>
        <strain evidence="1">DSM 23947</strain>
    </source>
</reference>
<dbReference type="AlphaFoldDB" id="A0AAJ1WJI8"/>
<sequence length="48" mass="5768">MKKGSTVLYNGEEYTIFWMYDNETFEIKKKNSLSKFRLVTKSDIQILE</sequence>
<name>A0AAJ1WJI8_9BACI</name>
<evidence type="ECO:0000313" key="1">
    <source>
        <dbReference type="EMBL" id="MDQ0215508.1"/>
    </source>
</evidence>
<dbReference type="EMBL" id="JAUSUC010000021">
    <property type="protein sequence ID" value="MDQ0215508.1"/>
    <property type="molecule type" value="Genomic_DNA"/>
</dbReference>
<dbReference type="RefSeq" id="WP_307257513.1">
    <property type="nucleotide sequence ID" value="NZ_JAUSUC010000021.1"/>
</dbReference>
<keyword evidence="2" id="KW-1185">Reference proteome</keyword>
<protein>
    <submittedName>
        <fullName evidence="1">Uncharacterized protein</fullName>
    </submittedName>
</protein>
<accession>A0AAJ1WJI8</accession>
<gene>
    <name evidence="1" type="ORF">J2S13_001926</name>
</gene>
<comment type="caution">
    <text evidence="1">The sequence shown here is derived from an EMBL/GenBank/DDBJ whole genome shotgun (WGS) entry which is preliminary data.</text>
</comment>
<organism evidence="1 2">
    <name type="scientific">Oikeobacillus pervagus</name>
    <dbReference type="NCBI Taxonomy" id="1325931"/>
    <lineage>
        <taxon>Bacteria</taxon>
        <taxon>Bacillati</taxon>
        <taxon>Bacillota</taxon>
        <taxon>Bacilli</taxon>
        <taxon>Bacillales</taxon>
        <taxon>Bacillaceae</taxon>
        <taxon>Oikeobacillus</taxon>
    </lineage>
</organism>